<name>A0A8G2BZ57_9BACT</name>
<keyword evidence="2" id="KW-1185">Reference proteome</keyword>
<dbReference type="PROSITE" id="PS51257">
    <property type="entry name" value="PROKAR_LIPOPROTEIN"/>
    <property type="match status" value="1"/>
</dbReference>
<organism evidence="1 2">
    <name type="scientific">Parabacteroides chinchillae</name>
    <dbReference type="NCBI Taxonomy" id="871327"/>
    <lineage>
        <taxon>Bacteria</taxon>
        <taxon>Pseudomonadati</taxon>
        <taxon>Bacteroidota</taxon>
        <taxon>Bacteroidia</taxon>
        <taxon>Bacteroidales</taxon>
        <taxon>Tannerellaceae</taxon>
        <taxon>Parabacteroides</taxon>
    </lineage>
</organism>
<dbReference type="SUPFAM" id="SSF63829">
    <property type="entry name" value="Calcium-dependent phosphotriesterase"/>
    <property type="match status" value="1"/>
</dbReference>
<evidence type="ECO:0008006" key="3">
    <source>
        <dbReference type="Google" id="ProtNLM"/>
    </source>
</evidence>
<comment type="caution">
    <text evidence="1">The sequence shown here is derived from an EMBL/GenBank/DDBJ whole genome shotgun (WGS) entry which is preliminary data.</text>
</comment>
<dbReference type="EMBL" id="FNVS01000031">
    <property type="protein sequence ID" value="SEG29167.1"/>
    <property type="molecule type" value="Genomic_DNA"/>
</dbReference>
<proteinExistence type="predicted"/>
<dbReference type="AlphaFoldDB" id="A0A8G2BZ57"/>
<dbReference type="Proteomes" id="UP000236725">
    <property type="component" value="Unassembled WGS sequence"/>
</dbReference>
<gene>
    <name evidence="1" type="ORF">SAMN05444001_1312</name>
</gene>
<protein>
    <recommendedName>
        <fullName evidence="3">DUF4221 domain-containing protein</fullName>
    </recommendedName>
</protein>
<evidence type="ECO:0000313" key="1">
    <source>
        <dbReference type="EMBL" id="SEG29167.1"/>
    </source>
</evidence>
<accession>A0A8G2BZ57</accession>
<dbReference type="RefSeq" id="WP_103984472.1">
    <property type="nucleotide sequence ID" value="NZ_FNVS01000031.1"/>
</dbReference>
<evidence type="ECO:0000313" key="2">
    <source>
        <dbReference type="Proteomes" id="UP000236725"/>
    </source>
</evidence>
<sequence>MKLISIFGAFLVLFTSCQQKSKDLSKVLYNQTKELEKISINISIDDQSLTSYSFISTYPKEDNKEYLYAYNRLTHSIDKFNIDNKTVSHISLATEGKDGVLKNISGLCVSNPDSIWIYSQENLYLINSIGKVTNSFKLPIPEGGFIMIDKNFSRSTSTFYYHPARNSIFYLAVTPNKDRTKYNICEYSILTDNLKSFEIEGNSIENKAGTNFGWKQMPNVTFTDKYIIYNYPISSNIYYIDIKTGKKNTVDGQSKYTKNLVSELTMPYDFQKADKHLLENVHFFEVIYSPKENVYYRLHLDKIASYSKNKEFNEQYESKNIYLTILDSNFHIINEQQLSPKTYNYFNGWGITKKGLLIFIENILDTSKNPDILQMDIFCTNP</sequence>
<reference evidence="1 2" key="1">
    <citation type="submission" date="2016-10" db="EMBL/GenBank/DDBJ databases">
        <authorList>
            <person name="Varghese N."/>
            <person name="Submissions S."/>
        </authorList>
    </citation>
    <scope>NUCLEOTIDE SEQUENCE [LARGE SCALE GENOMIC DNA]</scope>
    <source>
        <strain evidence="1 2">DSM 29073</strain>
    </source>
</reference>